<accession>A0A0A3IC14</accession>
<reference evidence="2 3" key="1">
    <citation type="submission" date="2014-02" db="EMBL/GenBank/DDBJ databases">
        <title>Draft genome sequence of Lysinibacillus odysseyi NBRC 100172.</title>
        <authorList>
            <person name="Zhang F."/>
            <person name="Wang G."/>
            <person name="Zhang L."/>
        </authorList>
    </citation>
    <scope>NUCLEOTIDE SEQUENCE [LARGE SCALE GENOMIC DNA]</scope>
    <source>
        <strain evidence="2 3">NBRC 100172</strain>
    </source>
</reference>
<comment type="caution">
    <text evidence="2">The sequence shown here is derived from an EMBL/GenBank/DDBJ whole genome shotgun (WGS) entry which is preliminary data.</text>
</comment>
<protein>
    <submittedName>
        <fullName evidence="2">Uncharacterized protein</fullName>
    </submittedName>
</protein>
<gene>
    <name evidence="2" type="ORF">CD32_23590</name>
</gene>
<keyword evidence="3" id="KW-1185">Reference proteome</keyword>
<feature type="region of interest" description="Disordered" evidence="1">
    <location>
        <begin position="47"/>
        <end position="81"/>
    </location>
</feature>
<sequence>MKNNVPIEKETLLHTKSPKFNNVNGDAPSQFKRFGSDCHANLAPHVHQPARNAAPNGNIYGGMGSKTSNGGVTTPHAKDIK</sequence>
<dbReference type="RefSeq" id="WP_036159581.1">
    <property type="nucleotide sequence ID" value="NZ_AVCX01000001.1"/>
</dbReference>
<evidence type="ECO:0000313" key="3">
    <source>
        <dbReference type="Proteomes" id="UP000030437"/>
    </source>
</evidence>
<evidence type="ECO:0000313" key="2">
    <source>
        <dbReference type="EMBL" id="KGR82259.1"/>
    </source>
</evidence>
<dbReference type="EMBL" id="JPVP01000060">
    <property type="protein sequence ID" value="KGR82259.1"/>
    <property type="molecule type" value="Genomic_DNA"/>
</dbReference>
<dbReference type="OrthoDB" id="41445at2"/>
<organism evidence="2 3">
    <name type="scientific">Lysinibacillus odysseyi 34hs-1 = NBRC 100172</name>
    <dbReference type="NCBI Taxonomy" id="1220589"/>
    <lineage>
        <taxon>Bacteria</taxon>
        <taxon>Bacillati</taxon>
        <taxon>Bacillota</taxon>
        <taxon>Bacilli</taxon>
        <taxon>Bacillales</taxon>
        <taxon>Bacillaceae</taxon>
        <taxon>Lysinibacillus</taxon>
    </lineage>
</organism>
<dbReference type="AlphaFoldDB" id="A0A0A3IC14"/>
<evidence type="ECO:0000256" key="1">
    <source>
        <dbReference type="SAM" id="MobiDB-lite"/>
    </source>
</evidence>
<proteinExistence type="predicted"/>
<dbReference type="Proteomes" id="UP000030437">
    <property type="component" value="Unassembled WGS sequence"/>
</dbReference>
<name>A0A0A3IC14_9BACI</name>